<evidence type="ECO:0000313" key="2">
    <source>
        <dbReference type="EMBL" id="CAI8889839.1"/>
    </source>
</evidence>
<sequence>MTARFSPARLPGPEPTPTGERNLSAAEGPADPILFALLGLLRLHADAARWAVDVFRSHRIDIDTDHPRDFPPRGFRFRTHP</sequence>
<organism evidence="2 3">
    <name type="scientific">Methylococcus capsulatus</name>
    <dbReference type="NCBI Taxonomy" id="414"/>
    <lineage>
        <taxon>Bacteria</taxon>
        <taxon>Pseudomonadati</taxon>
        <taxon>Pseudomonadota</taxon>
        <taxon>Gammaproteobacteria</taxon>
        <taxon>Methylococcales</taxon>
        <taxon>Methylococcaceae</taxon>
        <taxon>Methylococcus</taxon>
    </lineage>
</organism>
<dbReference type="AlphaFoldDB" id="A0AA35UXR1"/>
<protein>
    <submittedName>
        <fullName evidence="2">Uncharacterized protein</fullName>
    </submittedName>
</protein>
<reference evidence="2" key="1">
    <citation type="submission" date="2023-03" db="EMBL/GenBank/DDBJ databases">
        <authorList>
            <person name="Pearce D."/>
        </authorList>
    </citation>
    <scope>NUCLEOTIDE SEQUENCE</scope>
    <source>
        <strain evidence="2">Mc</strain>
    </source>
</reference>
<feature type="region of interest" description="Disordered" evidence="1">
    <location>
        <begin position="1"/>
        <end position="26"/>
    </location>
</feature>
<gene>
    <name evidence="2" type="ORF">MCNOR_3232</name>
</gene>
<proteinExistence type="predicted"/>
<evidence type="ECO:0000256" key="1">
    <source>
        <dbReference type="SAM" id="MobiDB-lite"/>
    </source>
</evidence>
<dbReference type="Proteomes" id="UP001158598">
    <property type="component" value="Chromosome"/>
</dbReference>
<accession>A0AA35UXR1</accession>
<name>A0AA35UXR1_METCP</name>
<dbReference type="EMBL" id="OX458332">
    <property type="protein sequence ID" value="CAI8889839.1"/>
    <property type="molecule type" value="Genomic_DNA"/>
</dbReference>
<evidence type="ECO:0000313" key="3">
    <source>
        <dbReference type="Proteomes" id="UP001158598"/>
    </source>
</evidence>